<organism evidence="2">
    <name type="scientific">Fundidesulfovibrio putealis</name>
    <dbReference type="NCBI Taxonomy" id="270496"/>
    <lineage>
        <taxon>Bacteria</taxon>
        <taxon>Pseudomonadati</taxon>
        <taxon>Thermodesulfobacteriota</taxon>
        <taxon>Desulfovibrionia</taxon>
        <taxon>Desulfovibrionales</taxon>
        <taxon>Desulfovibrionaceae</taxon>
        <taxon>Fundidesulfovibrio</taxon>
    </lineage>
</organism>
<dbReference type="Pfam" id="PF02627">
    <property type="entry name" value="CMD"/>
    <property type="match status" value="1"/>
</dbReference>
<proteinExistence type="predicted"/>
<dbReference type="Gene3D" id="1.20.1290.10">
    <property type="entry name" value="AhpD-like"/>
    <property type="match status" value="1"/>
</dbReference>
<dbReference type="PANTHER" id="PTHR33570">
    <property type="entry name" value="4-CARBOXYMUCONOLACTONE DECARBOXYLASE FAMILY PROTEIN"/>
    <property type="match status" value="1"/>
</dbReference>
<dbReference type="PANTHER" id="PTHR33570:SF10">
    <property type="entry name" value="GAMMA-CARBOXYMUCONOLACTONE DECARBOXYLASE"/>
    <property type="match status" value="1"/>
</dbReference>
<feature type="domain" description="Carboxymuconolactone decarboxylase-like" evidence="1">
    <location>
        <begin position="11"/>
        <end position="94"/>
    </location>
</feature>
<dbReference type="InterPro" id="IPR003779">
    <property type="entry name" value="CMD-like"/>
</dbReference>
<sequence length="103" mass="11090">MLDALFEGVAPDMTAMIQGFFGDVYARPGLPMRERMLVTLAAIAALGHAQPQLAAHIRNALNLGLTRQEIAEIFMQVAGYAGFPAAINTLATAKQVFSQDTNR</sequence>
<dbReference type="SUPFAM" id="SSF69118">
    <property type="entry name" value="AhpD-like"/>
    <property type="match status" value="1"/>
</dbReference>
<name>A0A7C3WDE0_9BACT</name>
<comment type="caution">
    <text evidence="2">The sequence shown here is derived from an EMBL/GenBank/DDBJ whole genome shotgun (WGS) entry which is preliminary data.</text>
</comment>
<protein>
    <submittedName>
        <fullName evidence="2">Carboxymuconolactone decarboxylase family protein</fullName>
    </submittedName>
</protein>
<accession>A0A7C3WDE0</accession>
<dbReference type="InterPro" id="IPR052512">
    <property type="entry name" value="4CMD/NDH-1_regulator"/>
</dbReference>
<dbReference type="GO" id="GO:0051920">
    <property type="term" value="F:peroxiredoxin activity"/>
    <property type="evidence" value="ECO:0007669"/>
    <property type="project" value="InterPro"/>
</dbReference>
<reference evidence="2" key="1">
    <citation type="journal article" date="2020" name="mSystems">
        <title>Genome- and Community-Level Interaction Insights into Carbon Utilization and Element Cycling Functions of Hydrothermarchaeota in Hydrothermal Sediment.</title>
        <authorList>
            <person name="Zhou Z."/>
            <person name="Liu Y."/>
            <person name="Xu W."/>
            <person name="Pan J."/>
            <person name="Luo Z.H."/>
            <person name="Li M."/>
        </authorList>
    </citation>
    <scope>NUCLEOTIDE SEQUENCE [LARGE SCALE GENOMIC DNA]</scope>
    <source>
        <strain evidence="2">SpSt-413</strain>
    </source>
</reference>
<dbReference type="EMBL" id="DSRP01000269">
    <property type="protein sequence ID" value="HGG92084.1"/>
    <property type="molecule type" value="Genomic_DNA"/>
</dbReference>
<evidence type="ECO:0000259" key="1">
    <source>
        <dbReference type="Pfam" id="PF02627"/>
    </source>
</evidence>
<dbReference type="AlphaFoldDB" id="A0A7C3WDE0"/>
<evidence type="ECO:0000313" key="2">
    <source>
        <dbReference type="EMBL" id="HGG92084.1"/>
    </source>
</evidence>
<gene>
    <name evidence="2" type="ORF">ENR59_03940</name>
</gene>
<dbReference type="InterPro" id="IPR029032">
    <property type="entry name" value="AhpD-like"/>
</dbReference>